<comment type="caution">
    <text evidence="4">The sequence shown here is derived from an EMBL/GenBank/DDBJ whole genome shotgun (WGS) entry which is preliminary data.</text>
</comment>
<dbReference type="EMBL" id="JBEDUW010000004">
    <property type="protein sequence ID" value="KAK9933742.1"/>
    <property type="molecule type" value="Genomic_DNA"/>
</dbReference>
<organism evidence="4 5">
    <name type="scientific">Rubus argutus</name>
    <name type="common">Southern blackberry</name>
    <dbReference type="NCBI Taxonomy" id="59490"/>
    <lineage>
        <taxon>Eukaryota</taxon>
        <taxon>Viridiplantae</taxon>
        <taxon>Streptophyta</taxon>
        <taxon>Embryophyta</taxon>
        <taxon>Tracheophyta</taxon>
        <taxon>Spermatophyta</taxon>
        <taxon>Magnoliopsida</taxon>
        <taxon>eudicotyledons</taxon>
        <taxon>Gunneridae</taxon>
        <taxon>Pentapetalae</taxon>
        <taxon>rosids</taxon>
        <taxon>fabids</taxon>
        <taxon>Rosales</taxon>
        <taxon>Rosaceae</taxon>
        <taxon>Rosoideae</taxon>
        <taxon>Rosoideae incertae sedis</taxon>
        <taxon>Rubus</taxon>
    </lineage>
</organism>
<evidence type="ECO:0000259" key="3">
    <source>
        <dbReference type="Pfam" id="PF24758"/>
    </source>
</evidence>
<accession>A0AAW1XAZ6</accession>
<gene>
    <name evidence="4" type="ORF">M0R45_020918</name>
</gene>
<evidence type="ECO:0000259" key="2">
    <source>
        <dbReference type="Pfam" id="PF08387"/>
    </source>
</evidence>
<dbReference type="Gene3D" id="3.80.10.10">
    <property type="entry name" value="Ribonuclease Inhibitor"/>
    <property type="match status" value="1"/>
</dbReference>
<dbReference type="PANTHER" id="PTHR31639">
    <property type="entry name" value="F-BOX PROTEIN-LIKE"/>
    <property type="match status" value="1"/>
</dbReference>
<dbReference type="InterPro" id="IPR032675">
    <property type="entry name" value="LRR_dom_sf"/>
</dbReference>
<dbReference type="InterPro" id="IPR036047">
    <property type="entry name" value="F-box-like_dom_sf"/>
</dbReference>
<evidence type="ECO:0000259" key="1">
    <source>
        <dbReference type="Pfam" id="PF00646"/>
    </source>
</evidence>
<sequence>MELDKISNLPCGVTQQILSFLPIREAVRTSILSSNWRHKWAKLPHLVFDDQCVSDSHGRMTKQIFETIVDHVLLVHSGPIDTFRLSSRNFLAPVCIDTWIVHLLRNSNSIKEFILKPEGNGSPYNISSCLFLCPELTHLELYNCLLKPPTTFKGFPRLKSLDIKKVIVGRVVLERVIVSCPLLERLTLCDLNGLTHLNINAPNLQFLKVGGCFQGFQLRNTPNLVGLKVTGFRGVQAEVDSLKVLLLRSPALQELEISFGQKKNMMRLDDNRSCISTQLRVLKITGFSGGVKDEIDFIRFLLSSSPVLDRMTLQPTSADVSWELPKMLEDFRLVKKNFMDPLT</sequence>
<dbReference type="Pfam" id="PF00646">
    <property type="entry name" value="F-box"/>
    <property type="match status" value="1"/>
</dbReference>
<proteinExistence type="predicted"/>
<evidence type="ECO:0008006" key="6">
    <source>
        <dbReference type="Google" id="ProtNLM"/>
    </source>
</evidence>
<feature type="domain" description="F-box/LRR-repeat protein 15/At3g58940/PEG3-like LRR" evidence="3">
    <location>
        <begin position="108"/>
        <end position="225"/>
    </location>
</feature>
<reference evidence="4 5" key="1">
    <citation type="journal article" date="2023" name="G3 (Bethesda)">
        <title>A chromosome-length genome assembly and annotation of blackberry (Rubus argutus, cv. 'Hillquist').</title>
        <authorList>
            <person name="Bruna T."/>
            <person name="Aryal R."/>
            <person name="Dudchenko O."/>
            <person name="Sargent D.J."/>
            <person name="Mead D."/>
            <person name="Buti M."/>
            <person name="Cavallini A."/>
            <person name="Hytonen T."/>
            <person name="Andres J."/>
            <person name="Pham M."/>
            <person name="Weisz D."/>
            <person name="Mascagni F."/>
            <person name="Usai G."/>
            <person name="Natali L."/>
            <person name="Bassil N."/>
            <person name="Fernandez G.E."/>
            <person name="Lomsadze A."/>
            <person name="Armour M."/>
            <person name="Olukolu B."/>
            <person name="Poorten T."/>
            <person name="Britton C."/>
            <person name="Davik J."/>
            <person name="Ashrafi H."/>
            <person name="Aiden E.L."/>
            <person name="Borodovsky M."/>
            <person name="Worthington M."/>
        </authorList>
    </citation>
    <scope>NUCLEOTIDE SEQUENCE [LARGE SCALE GENOMIC DNA]</scope>
    <source>
        <strain evidence="4">PI 553951</strain>
    </source>
</reference>
<dbReference type="Pfam" id="PF24758">
    <property type="entry name" value="LRR_At5g56370"/>
    <property type="match status" value="1"/>
</dbReference>
<feature type="domain" description="FBD" evidence="2">
    <location>
        <begin position="274"/>
        <end position="313"/>
    </location>
</feature>
<dbReference type="PANTHER" id="PTHR31639:SF93">
    <property type="entry name" value="F-BOX_FBD_LRR PROTEIN"/>
    <property type="match status" value="1"/>
</dbReference>
<dbReference type="SUPFAM" id="SSF52047">
    <property type="entry name" value="RNI-like"/>
    <property type="match status" value="1"/>
</dbReference>
<dbReference type="InterPro" id="IPR001810">
    <property type="entry name" value="F-box_dom"/>
</dbReference>
<dbReference type="SUPFAM" id="SSF81383">
    <property type="entry name" value="F-box domain"/>
    <property type="match status" value="1"/>
</dbReference>
<dbReference type="AlphaFoldDB" id="A0AAW1XAZ6"/>
<evidence type="ECO:0000313" key="4">
    <source>
        <dbReference type="EMBL" id="KAK9933742.1"/>
    </source>
</evidence>
<dbReference type="InterPro" id="IPR006566">
    <property type="entry name" value="FBD"/>
</dbReference>
<feature type="domain" description="F-box" evidence="1">
    <location>
        <begin position="6"/>
        <end position="44"/>
    </location>
</feature>
<dbReference type="Pfam" id="PF08387">
    <property type="entry name" value="FBD"/>
    <property type="match status" value="1"/>
</dbReference>
<keyword evidence="5" id="KW-1185">Reference proteome</keyword>
<protein>
    <recommendedName>
        <fullName evidence="6">F-box domain-containing protein</fullName>
    </recommendedName>
</protein>
<dbReference type="InterPro" id="IPR053781">
    <property type="entry name" value="F-box_AtFBL13-like"/>
</dbReference>
<dbReference type="Proteomes" id="UP001457282">
    <property type="component" value="Unassembled WGS sequence"/>
</dbReference>
<dbReference type="InterPro" id="IPR055411">
    <property type="entry name" value="LRR_FXL15/At3g58940/PEG3-like"/>
</dbReference>
<dbReference type="CDD" id="cd22160">
    <property type="entry name" value="F-box_AtFBL13-like"/>
    <property type="match status" value="1"/>
</dbReference>
<evidence type="ECO:0000313" key="5">
    <source>
        <dbReference type="Proteomes" id="UP001457282"/>
    </source>
</evidence>
<name>A0AAW1XAZ6_RUBAR</name>